<protein>
    <recommendedName>
        <fullName evidence="2">VapC9 PIN-like domain-containing protein</fullName>
    </recommendedName>
</protein>
<gene>
    <name evidence="4" type="ORF">ENU08_00655</name>
    <name evidence="3" type="ORF">ENU41_07180</name>
</gene>
<sequence length="155" mass="17469">MAPNRMGPHKDVVDTIFSNFCLAILDTSILFLVAQNLVKLNDIFIFSEGCNLVVPIHVVNELNKLSAKSTEKGRLALWILRNLLGSFQIIEVNLEKCKPSEADCAIIELSKTFSKDTKLIVLTADSKLRKELIKYGVEVVWYRKAKNKLESTALF</sequence>
<evidence type="ECO:0000259" key="2">
    <source>
        <dbReference type="Pfam" id="PF18477"/>
    </source>
</evidence>
<dbReference type="Pfam" id="PF18477">
    <property type="entry name" value="PIN_9"/>
    <property type="match status" value="1"/>
</dbReference>
<keyword evidence="1" id="KW-0812">Transmembrane</keyword>
<name>A0A7C4NLG5_9CREN</name>
<dbReference type="InterPro" id="IPR029060">
    <property type="entry name" value="PIN-like_dom_sf"/>
</dbReference>
<evidence type="ECO:0000313" key="4">
    <source>
        <dbReference type="EMBL" id="HGQ63747.1"/>
    </source>
</evidence>
<dbReference type="EMBL" id="DTBD01000006">
    <property type="protein sequence ID" value="HGQ63747.1"/>
    <property type="molecule type" value="Genomic_DNA"/>
</dbReference>
<dbReference type="SUPFAM" id="SSF88723">
    <property type="entry name" value="PIN domain-like"/>
    <property type="match status" value="1"/>
</dbReference>
<evidence type="ECO:0000256" key="1">
    <source>
        <dbReference type="SAM" id="Phobius"/>
    </source>
</evidence>
<evidence type="ECO:0000313" key="3">
    <source>
        <dbReference type="EMBL" id="HGQ36439.1"/>
    </source>
</evidence>
<reference evidence="4" key="1">
    <citation type="journal article" date="2020" name="mSystems">
        <title>Genome- and Community-Level Interaction Insights into Carbon Utilization and Element Cycling Functions of Hydrothermarchaeota in Hydrothermal Sediment.</title>
        <authorList>
            <person name="Zhou Z."/>
            <person name="Liu Y."/>
            <person name="Xu W."/>
            <person name="Pan J."/>
            <person name="Luo Z.H."/>
            <person name="Li M."/>
        </authorList>
    </citation>
    <scope>NUCLEOTIDE SEQUENCE [LARGE SCALE GENOMIC DNA]</scope>
    <source>
        <strain evidence="4">SpSt-637</strain>
        <strain evidence="3">SpSt-667</strain>
    </source>
</reference>
<keyword evidence="1" id="KW-0472">Membrane</keyword>
<comment type="caution">
    <text evidence="4">The sequence shown here is derived from an EMBL/GenBank/DDBJ whole genome shotgun (WGS) entry which is preliminary data.</text>
</comment>
<keyword evidence="1" id="KW-1133">Transmembrane helix</keyword>
<feature type="transmembrane region" description="Helical" evidence="1">
    <location>
        <begin position="12"/>
        <end position="34"/>
    </location>
</feature>
<accession>A0A7C4NLG5</accession>
<organism evidence="4">
    <name type="scientific">Ignisphaera aggregans</name>
    <dbReference type="NCBI Taxonomy" id="334771"/>
    <lineage>
        <taxon>Archaea</taxon>
        <taxon>Thermoproteota</taxon>
        <taxon>Thermoprotei</taxon>
        <taxon>Desulfurococcales</taxon>
        <taxon>Desulfurococcaceae</taxon>
        <taxon>Ignisphaera</taxon>
    </lineage>
</organism>
<feature type="domain" description="VapC9 PIN-like" evidence="2">
    <location>
        <begin position="24"/>
        <end position="144"/>
    </location>
</feature>
<proteinExistence type="predicted"/>
<dbReference type="AlphaFoldDB" id="A0A7C4NLG5"/>
<dbReference type="Gene3D" id="3.40.50.1010">
    <property type="entry name" value="5'-nuclease"/>
    <property type="match status" value="1"/>
</dbReference>
<dbReference type="InterPro" id="IPR041120">
    <property type="entry name" value="PIN_9"/>
</dbReference>
<dbReference type="EMBL" id="DTCK01000041">
    <property type="protein sequence ID" value="HGQ36439.1"/>
    <property type="molecule type" value="Genomic_DNA"/>
</dbReference>